<dbReference type="EMBL" id="RQTK01000041">
    <property type="protein sequence ID" value="RUS90072.1"/>
    <property type="molecule type" value="Genomic_DNA"/>
</dbReference>
<dbReference type="InterPro" id="IPR055127">
    <property type="entry name" value="YEATS2_3HBD"/>
</dbReference>
<feature type="region of interest" description="Disordered" evidence="11">
    <location>
        <begin position="323"/>
        <end position="383"/>
    </location>
</feature>
<dbReference type="InterPro" id="IPR038704">
    <property type="entry name" value="YEAST_sf"/>
</dbReference>
<evidence type="ECO:0000313" key="14">
    <source>
        <dbReference type="Proteomes" id="UP000271974"/>
    </source>
</evidence>
<proteinExistence type="predicted"/>
<evidence type="ECO:0000256" key="4">
    <source>
        <dbReference type="ARBA" id="ARBA00022843"/>
    </source>
</evidence>
<evidence type="ECO:0000256" key="8">
    <source>
        <dbReference type="ARBA" id="ARBA00065122"/>
    </source>
</evidence>
<dbReference type="Pfam" id="PF03366">
    <property type="entry name" value="YEATS"/>
    <property type="match status" value="1"/>
</dbReference>
<evidence type="ECO:0000256" key="9">
    <source>
        <dbReference type="ARBA" id="ARBA00068329"/>
    </source>
</evidence>
<evidence type="ECO:0000259" key="12">
    <source>
        <dbReference type="PROSITE" id="PS51037"/>
    </source>
</evidence>
<evidence type="ECO:0000256" key="10">
    <source>
        <dbReference type="PROSITE-ProRule" id="PRU00376"/>
    </source>
</evidence>
<feature type="region of interest" description="Disordered" evidence="11">
    <location>
        <begin position="122"/>
        <end position="189"/>
    </location>
</feature>
<dbReference type="GO" id="GO:0005634">
    <property type="term" value="C:nucleus"/>
    <property type="evidence" value="ECO:0007669"/>
    <property type="project" value="UniProtKB-SubCell"/>
</dbReference>
<evidence type="ECO:0000256" key="2">
    <source>
        <dbReference type="ARBA" id="ARBA00022499"/>
    </source>
</evidence>
<dbReference type="GO" id="GO:0006355">
    <property type="term" value="P:regulation of DNA-templated transcription"/>
    <property type="evidence" value="ECO:0007669"/>
    <property type="project" value="InterPro"/>
</dbReference>
<dbReference type="PANTHER" id="PTHR23195">
    <property type="entry name" value="YEATS DOMAIN"/>
    <property type="match status" value="1"/>
</dbReference>
<feature type="compositionally biased region" description="Basic and acidic residues" evidence="11">
    <location>
        <begin position="373"/>
        <end position="383"/>
    </location>
</feature>
<keyword evidence="4" id="KW-0832">Ubl conjugation</keyword>
<dbReference type="GO" id="GO:0051726">
    <property type="term" value="P:regulation of cell cycle"/>
    <property type="evidence" value="ECO:0007669"/>
    <property type="project" value="UniProtKB-ARBA"/>
</dbReference>
<protein>
    <recommendedName>
        <fullName evidence="9">YEATS domain-containing protein 2</fullName>
    </recommendedName>
</protein>
<dbReference type="PROSITE" id="PS51037">
    <property type="entry name" value="YEATS"/>
    <property type="match status" value="1"/>
</dbReference>
<name>A0A3S1CDY0_ELYCH</name>
<keyword evidence="14" id="KW-1185">Reference proteome</keyword>
<comment type="subunit">
    <text evidence="8">Component of the ADA2A-containing complex (ATAC), composed of KAT14, KAT2A, TADA2L, TADA3L, ZZ3, MBIP, WDR5, YEATS2, SGF29 and DR1.</text>
</comment>
<dbReference type="InterPro" id="IPR055129">
    <property type="entry name" value="YEATS_dom"/>
</dbReference>
<sequence>MSAQKRSHETVDPDYTDTGEQQVKRQRVLEQDAKESVSRKIKAIVQNEFKKEISIKETELQNIDKKLNDALLQMDRLRACIVASYYGQKHTASSSQVSAINAPPPSIHPAVKKYLGKAPKGLAATKSDSAPQAVSHTESHERLRPKLNSQDHHANRPAPLTDPQPHTSVAPVPSGATYTAPSSSISSERHSRFKIKKKIIVGNVSKYIPVDSREANDMSSHKWMVYVRGPKTDPDISGFVRRVWFFLHHSYKPNDLVEVSSPPFHLTRRGWGEFPVRVQLHFVDPRNKKLDIIHHLKLDKTFTGLQTLGAETVVEVELNPESLPVPLLGTPSAQASRLEPPPSCSGPAANGPSTNSKNNNLRQSQSDTALGPPDEHSATEEDKSWFMQTVSLFDADALIKNEIVKSEDGGDAETGNHWEPGGAEQEYHMTIAHEQGLSLLRTVKEEPDHEVDVCADDDQNRKVCPPAVTKSSSADVSSASISVSLNESLTSIIKEEAMDTSDSWSTYSDSHSIPSISWSADNLPSVPVSASLSLRTLPASSGSSSVTVEQTKSSLNYQVENVPTPMTRVSGVSGLKQPMKLTVIKDPLKFKPHVEPALSNVVVTRPNVGAVIASPASSSGCVTTVCTATTATVQISTGSVLSSATFLQPSLVSQSPGNAVSTLPVQQIQDLQHGGAISKMVVIKPNSVLPRKVVHKVSYPQTQNTTSPIHLVQTAQTLVQSSQPFVHKTFSGETSYTSLHPPPSPSVSVGGDAQPVVIAAAPTLKPGPSRQVSLLTGLVVGGQPSSPSPHVGPSVSTSLARNHTIRDNKIVITPTSARSINASAGTEANIPVKAGPIHSPQVPHIVVLNKPKADGHSVVIPKPSLVSPVNQVHSQGGRTVIKLVNRNPASQLTSSVPKVVDPHSKPITLVSNVQQLLTHAGNQQVLSAQNSVDAGFSSVTPVGVEVNSLAQPSYSAAQVMLSFPGGATMPLTQDLEASHFPKMSAVGITKYGKGYRSILNQHGSKKTVSYEDRLKGQYEVLRAFKENPELYKKKSKKVVLAASDTIEGEEDVIPQLKVDDFQTMRTLVKAAVLLHPIVQDGVNKITHPYCANSIEEWNSWPIGKQRAAEWHRSCFTLRYLKSCLSGQTELGGERLLSTRQLVDWCRLRAFSPVLPVKPRSKSSASSGEAAAAVTPESFNLPVLRQQAQSYTLLDGLHSLLPVTQAESLKGQQDDGDNEVNVVDEGTSVSNVKPGNHINDAAEETRDTDDWISPSEGALFVHEELRKVSGQMGGVRGVRLQPQELEDGIMACLPAEMIYRVMMEFCSDVLRETLAVCENPLTKLTSQDVHSGLASLPEASFCCNKFLGKHDEQDMEFAVSG</sequence>
<accession>A0A3S1CDY0</accession>
<keyword evidence="6 10" id="KW-0539">Nucleus</keyword>
<dbReference type="GO" id="GO:0000123">
    <property type="term" value="C:histone acetyltransferase complex"/>
    <property type="evidence" value="ECO:0007669"/>
    <property type="project" value="UniProtKB-ARBA"/>
</dbReference>
<evidence type="ECO:0000256" key="5">
    <source>
        <dbReference type="ARBA" id="ARBA00023054"/>
    </source>
</evidence>
<dbReference type="Gene3D" id="2.60.40.1970">
    <property type="entry name" value="YEATS domain"/>
    <property type="match status" value="1"/>
</dbReference>
<keyword evidence="5" id="KW-0175">Coiled coil</keyword>
<feature type="region of interest" description="Disordered" evidence="11">
    <location>
        <begin position="1226"/>
        <end position="1249"/>
    </location>
</feature>
<feature type="compositionally biased region" description="Basic and acidic residues" evidence="11">
    <location>
        <begin position="137"/>
        <end position="154"/>
    </location>
</feature>
<evidence type="ECO:0000256" key="7">
    <source>
        <dbReference type="ARBA" id="ARBA00060245"/>
    </source>
</evidence>
<feature type="region of interest" description="Disordered" evidence="11">
    <location>
        <begin position="1"/>
        <end position="26"/>
    </location>
</feature>
<keyword evidence="2" id="KW-1017">Isopeptide bond</keyword>
<feature type="compositionally biased region" description="Polar residues" evidence="11">
    <location>
        <begin position="126"/>
        <end position="136"/>
    </location>
</feature>
<organism evidence="13 14">
    <name type="scientific">Elysia chlorotica</name>
    <name type="common">Eastern emerald elysia</name>
    <name type="synonym">Sea slug</name>
    <dbReference type="NCBI Taxonomy" id="188477"/>
    <lineage>
        <taxon>Eukaryota</taxon>
        <taxon>Metazoa</taxon>
        <taxon>Spiralia</taxon>
        <taxon>Lophotrochozoa</taxon>
        <taxon>Mollusca</taxon>
        <taxon>Gastropoda</taxon>
        <taxon>Heterobranchia</taxon>
        <taxon>Euthyneura</taxon>
        <taxon>Panpulmonata</taxon>
        <taxon>Sacoglossa</taxon>
        <taxon>Placobranchoidea</taxon>
        <taxon>Plakobranchidae</taxon>
        <taxon>Elysia</taxon>
    </lineage>
</organism>
<evidence type="ECO:0000256" key="1">
    <source>
        <dbReference type="ARBA" id="ARBA00004123"/>
    </source>
</evidence>
<dbReference type="Pfam" id="PF22951">
    <property type="entry name" value="3HBD"/>
    <property type="match status" value="1"/>
</dbReference>
<feature type="domain" description="YEATS" evidence="12">
    <location>
        <begin position="189"/>
        <end position="332"/>
    </location>
</feature>
<evidence type="ECO:0000313" key="13">
    <source>
        <dbReference type="EMBL" id="RUS90072.1"/>
    </source>
</evidence>
<evidence type="ECO:0000256" key="3">
    <source>
        <dbReference type="ARBA" id="ARBA00022553"/>
    </source>
</evidence>
<evidence type="ECO:0000256" key="11">
    <source>
        <dbReference type="SAM" id="MobiDB-lite"/>
    </source>
</evidence>
<comment type="function">
    <text evidence="7">Chromatin reader component of the ATAC complex, a complex with histone acetyltransferase activity on histones H3 and H4. YEATS2 specifically recognizes and binds histone H3 crotonylated at 'Lys-27' (H3K27cr). Crotonylation marks active promoters and enhancers and confers resistance to transcriptional repressors.</text>
</comment>
<feature type="compositionally biased region" description="Basic and acidic residues" evidence="11">
    <location>
        <begin position="1"/>
        <end position="11"/>
    </location>
</feature>
<keyword evidence="3" id="KW-0597">Phosphoprotein</keyword>
<comment type="subcellular location">
    <subcellularLocation>
        <location evidence="1 10">Nucleus</location>
    </subcellularLocation>
</comment>
<dbReference type="InterPro" id="IPR005033">
    <property type="entry name" value="YEATS"/>
</dbReference>
<dbReference type="Proteomes" id="UP000271974">
    <property type="component" value="Unassembled WGS sequence"/>
</dbReference>
<dbReference type="OrthoDB" id="6155374at2759"/>
<dbReference type="FunFam" id="2.60.40.1970:FF:000001">
    <property type="entry name" value="YEATS domain containing 2"/>
    <property type="match status" value="1"/>
</dbReference>
<dbReference type="CDD" id="cd16907">
    <property type="entry name" value="YEATS_YEATS2_like"/>
    <property type="match status" value="1"/>
</dbReference>
<dbReference type="STRING" id="188477.A0A3S1CDY0"/>
<reference evidence="13 14" key="1">
    <citation type="submission" date="2019-01" db="EMBL/GenBank/DDBJ databases">
        <title>A draft genome assembly of the solar-powered sea slug Elysia chlorotica.</title>
        <authorList>
            <person name="Cai H."/>
            <person name="Li Q."/>
            <person name="Fang X."/>
            <person name="Li J."/>
            <person name="Curtis N.E."/>
            <person name="Altenburger A."/>
            <person name="Shibata T."/>
            <person name="Feng M."/>
            <person name="Maeda T."/>
            <person name="Schwartz J.A."/>
            <person name="Shigenobu S."/>
            <person name="Lundholm N."/>
            <person name="Nishiyama T."/>
            <person name="Yang H."/>
            <person name="Hasebe M."/>
            <person name="Li S."/>
            <person name="Pierce S.K."/>
            <person name="Wang J."/>
        </authorList>
    </citation>
    <scope>NUCLEOTIDE SEQUENCE [LARGE SCALE GENOMIC DNA]</scope>
    <source>
        <strain evidence="13">EC2010</strain>
        <tissue evidence="13">Whole organism of an adult</tissue>
    </source>
</reference>
<evidence type="ECO:0000256" key="6">
    <source>
        <dbReference type="ARBA" id="ARBA00023242"/>
    </source>
</evidence>
<gene>
    <name evidence="13" type="ORF">EGW08_002185</name>
</gene>
<comment type="caution">
    <text evidence="13">The sequence shown here is derived from an EMBL/GenBank/DDBJ whole genome shotgun (WGS) entry which is preliminary data.</text>
</comment>
<feature type="compositionally biased region" description="Polar residues" evidence="11">
    <location>
        <begin position="351"/>
        <end position="368"/>
    </location>
</feature>